<dbReference type="EMBL" id="JAODUP010000020">
    <property type="protein sequence ID" value="KAK2168096.1"/>
    <property type="molecule type" value="Genomic_DNA"/>
</dbReference>
<dbReference type="InterPro" id="IPR025139">
    <property type="entry name" value="DUF4062"/>
</dbReference>
<gene>
    <name evidence="6" type="ORF">LSH36_20g00004</name>
</gene>
<dbReference type="Proteomes" id="UP001208570">
    <property type="component" value="Unassembled WGS sequence"/>
</dbReference>
<evidence type="ECO:0000259" key="5">
    <source>
        <dbReference type="Pfam" id="PF25469"/>
    </source>
</evidence>
<organism evidence="6 7">
    <name type="scientific">Paralvinella palmiformis</name>
    <dbReference type="NCBI Taxonomy" id="53620"/>
    <lineage>
        <taxon>Eukaryota</taxon>
        <taxon>Metazoa</taxon>
        <taxon>Spiralia</taxon>
        <taxon>Lophotrochozoa</taxon>
        <taxon>Annelida</taxon>
        <taxon>Polychaeta</taxon>
        <taxon>Sedentaria</taxon>
        <taxon>Canalipalpata</taxon>
        <taxon>Terebellida</taxon>
        <taxon>Terebelliformia</taxon>
        <taxon>Alvinellidae</taxon>
        <taxon>Paralvinella</taxon>
    </lineage>
</organism>
<feature type="domain" description="DUF4062" evidence="3">
    <location>
        <begin position="18"/>
        <end position="105"/>
    </location>
</feature>
<feature type="domain" description="ORC1/DEAH AAA+ ATPase" evidence="4">
    <location>
        <begin position="329"/>
        <end position="466"/>
    </location>
</feature>
<evidence type="ECO:0008006" key="8">
    <source>
        <dbReference type="Google" id="ProtNLM"/>
    </source>
</evidence>
<proteinExistence type="predicted"/>
<dbReference type="InterPro" id="IPR052752">
    <property type="entry name" value="NACHT-WD_repeat"/>
</dbReference>
<evidence type="ECO:0000259" key="4">
    <source>
        <dbReference type="Pfam" id="PF13401"/>
    </source>
</evidence>
<sequence>MIAGCLNNLPPKPPSEVRIFLSSTFSDMRAERNALARMSYPQIKDYCYSNLDLDFQVVDLRWGINSQATNNHVTGKICMREIENCQKVSLGPNFVTILSHRYGQRALRAEIDSDEFDIIMKELITMDIEEYNKLTTWYLKDDNNIPPVYILQGVTSAHKKGLVTDVTQDKYLISECFIRKLTGISQDQLSDTNATRYFETVKCNGMLTIDEKVTACITDLQNEKIPKKLPKGNIHIHKVPWHDGGILPDKDEAHKRYIENLCREFTYEVISMIEAEKHLRENQIPTSEYYTDFDELLHHLYFCKTKCENFKGRKEILKNVEKYLMEKKNHKPLVIHAESGAGKTSVMAMIMKNLPKWFGSGCIRVIRFLGTSPDSTEIFGVLFAVVRQLADDFDMILEPVGYKNIKSLVKYLPRFLRNVSRSSKEHVFILLDSVDQLSPADNAHSMYWLPRELPKNIHIILSMLPDRYGCLDKTLSLLNNDKNCFLELKPLGMETGIEIINQYLTKHGRTVKDKSLILDDLKNDPKPLFLKLLLDQALEWRSYKTEHKSLHNVRHAIETLFTDIENQCGRCATRALIGYLTCGLNGLTELELEDVLSLDDEVLDSLYVYHDPPVDGIIHMPSIVLKRILYMLREYIVERRSQNKKTLYWYHRQFTEYALDYVKQDMVKLHKTLTELYVGEVPVKRTMILTSRRKTLEDVNRQITLQPLTSKNKRKLQALPYHLRNIGNLDQLKKHCLCNLKFMMCKLEAFSLGILLKDYLSAKQGLSADDVEISLMMRCLKDMKDTISANSLPLELLARLPENKKTMLHISNLLMSCKQELKTGRVVSLMPVYPCLGNLSQQRLIVHNVEKIVGTSSDFTKLLLECRDAAFPERSIWQVVIGSFATVQSIPKTESVLPPIVSKDGSFVLTFQWNSGKTGIKVDLLNIDKLENVVSYDVSSGINPNMVTCINMCNRYLTVAANGLQVRTFILKDDVNGNNAREMCTFCLDLDGSEDLEISSVFRIQLDKSAVHYVSVVTNKGDPPSCIETLIVITSVVENSKPKQLSVVHLSGKALSKNIVFLQNEGINKTLLLSTVDTTNDIYRILCCDISKGTVLQEVEFMGIIQSCDIFPDIILASTIAVPSLVNSRWNLKMISILDDMKSEIVGLECVDCPFCTFVTVDGYVGYCDRGGGLYLAKVDKDVNRQIVFRLCSITVDVVMSKVYLNVERNILSALRDDKKLGIWSWKDMKENLVNESLIPMSTRPYHSDDQLEKAVDNDDSVHLGNDEQVLSVLISRDELQIWTLDRDCCIRAWHLSSCRFSHVITTINNDVSLESGELCGSIHSIHSERSCCAVYLPKSKELTMLCRGLSTKQEIDPQMYNNVAAYYLDINKADLQQSKLYVLKELSSNRYILNIYSWPYSHLDKTINIKDLFTGRVSQIKPTYSRRHMVFAVECSEKELEKSLSPEKNKQTERGEVPTKCYTVNLSKLSDELTLCYRELTKIERVAVSTDGRWMASYCEKDVLKLLDDTGNVEYMRIALGHCLVKLFFSQKYLIIHGTNITGCGKVFIFEVFTPDNQKMSS</sequence>
<name>A0AAD9KBF7_9ANNE</name>
<keyword evidence="1" id="KW-0853">WD repeat</keyword>
<accession>A0AAD9KBF7</accession>
<evidence type="ECO:0000313" key="7">
    <source>
        <dbReference type="Proteomes" id="UP001208570"/>
    </source>
</evidence>
<dbReference type="InterPro" id="IPR027417">
    <property type="entry name" value="P-loop_NTPase"/>
</dbReference>
<dbReference type="GO" id="GO:0016887">
    <property type="term" value="F:ATP hydrolysis activity"/>
    <property type="evidence" value="ECO:0007669"/>
    <property type="project" value="InterPro"/>
</dbReference>
<dbReference type="InterPro" id="IPR049945">
    <property type="entry name" value="AAA_22"/>
</dbReference>
<keyword evidence="2" id="KW-0677">Repeat</keyword>
<evidence type="ECO:0000313" key="6">
    <source>
        <dbReference type="EMBL" id="KAK2168096.1"/>
    </source>
</evidence>
<dbReference type="InterPro" id="IPR011047">
    <property type="entry name" value="Quinoprotein_ADH-like_sf"/>
</dbReference>
<dbReference type="Gene3D" id="3.40.50.300">
    <property type="entry name" value="P-loop containing nucleotide triphosphate hydrolases"/>
    <property type="match status" value="1"/>
</dbReference>
<dbReference type="SUPFAM" id="SSF52540">
    <property type="entry name" value="P-loop containing nucleoside triphosphate hydrolases"/>
    <property type="match status" value="1"/>
</dbReference>
<evidence type="ECO:0000256" key="1">
    <source>
        <dbReference type="ARBA" id="ARBA00022574"/>
    </source>
</evidence>
<comment type="caution">
    <text evidence="6">The sequence shown here is derived from an EMBL/GenBank/DDBJ whole genome shotgun (WGS) entry which is preliminary data.</text>
</comment>
<dbReference type="Gene3D" id="1.25.40.370">
    <property type="match status" value="1"/>
</dbReference>
<dbReference type="Pfam" id="PF13401">
    <property type="entry name" value="AAA_22"/>
    <property type="match status" value="1"/>
</dbReference>
<evidence type="ECO:0000259" key="3">
    <source>
        <dbReference type="Pfam" id="PF13271"/>
    </source>
</evidence>
<dbReference type="PANTHER" id="PTHR19871:SF14">
    <property type="entry name" value="DUF4062 DOMAIN-CONTAINING PROTEIN"/>
    <property type="match status" value="1"/>
</dbReference>
<dbReference type="SUPFAM" id="SSF50998">
    <property type="entry name" value="Quinoprotein alcohol dehydrogenase-like"/>
    <property type="match status" value="1"/>
</dbReference>
<evidence type="ECO:0000256" key="2">
    <source>
        <dbReference type="ARBA" id="ARBA00022737"/>
    </source>
</evidence>
<dbReference type="PANTHER" id="PTHR19871">
    <property type="entry name" value="BETA TRANSDUCIN-RELATED PROTEIN"/>
    <property type="match status" value="1"/>
</dbReference>
<dbReference type="Pfam" id="PF25469">
    <property type="entry name" value="WHD_NWD1"/>
    <property type="match status" value="1"/>
</dbReference>
<dbReference type="Pfam" id="PF13271">
    <property type="entry name" value="DUF4062"/>
    <property type="match status" value="1"/>
</dbReference>
<feature type="domain" description="NWD1/2-like winged helix-turn-helix" evidence="5">
    <location>
        <begin position="552"/>
        <end position="656"/>
    </location>
</feature>
<keyword evidence="7" id="KW-1185">Reference proteome</keyword>
<protein>
    <recommendedName>
        <fullName evidence="8">NACHT domain-containing protein</fullName>
    </recommendedName>
</protein>
<dbReference type="InterPro" id="IPR057588">
    <property type="entry name" value="NWD1/2-like_WH"/>
</dbReference>
<reference evidence="6" key="1">
    <citation type="journal article" date="2023" name="Mol. Biol. Evol.">
        <title>Third-Generation Sequencing Reveals the Adaptive Role of the Epigenome in Three Deep-Sea Polychaetes.</title>
        <authorList>
            <person name="Perez M."/>
            <person name="Aroh O."/>
            <person name="Sun Y."/>
            <person name="Lan Y."/>
            <person name="Juniper S.K."/>
            <person name="Young C.R."/>
            <person name="Angers B."/>
            <person name="Qian P.Y."/>
        </authorList>
    </citation>
    <scope>NUCLEOTIDE SEQUENCE</scope>
    <source>
        <strain evidence="6">P08H-3</strain>
    </source>
</reference>